<dbReference type="GO" id="GO:0008236">
    <property type="term" value="F:serine-type peptidase activity"/>
    <property type="evidence" value="ECO:0007669"/>
    <property type="project" value="InterPro"/>
</dbReference>
<dbReference type="EMBL" id="VKKZ01000022">
    <property type="protein sequence ID" value="KAA6432586.1"/>
    <property type="molecule type" value="Genomic_DNA"/>
</dbReference>
<evidence type="ECO:0000259" key="1">
    <source>
        <dbReference type="Pfam" id="PF03572"/>
    </source>
</evidence>
<dbReference type="GO" id="GO:0006508">
    <property type="term" value="P:proteolysis"/>
    <property type="evidence" value="ECO:0007669"/>
    <property type="project" value="InterPro"/>
</dbReference>
<reference evidence="2 4" key="1">
    <citation type="submission" date="2019-07" db="EMBL/GenBank/DDBJ databases">
        <authorList>
            <person name="Qu J.-H."/>
        </authorList>
    </citation>
    <scope>NUCLEOTIDE SEQUENCE [LARGE SCALE GENOMIC DNA]</scope>
    <source>
        <strain evidence="2 4">MDT1-10-3</strain>
    </source>
</reference>
<dbReference type="AlphaFoldDB" id="A0A5M8QCV6"/>
<dbReference type="EMBL" id="JBGOGF010000004">
    <property type="protein sequence ID" value="MFA1771253.1"/>
    <property type="molecule type" value="Genomic_DNA"/>
</dbReference>
<feature type="domain" description="Tail specific protease" evidence="1">
    <location>
        <begin position="489"/>
        <end position="586"/>
    </location>
</feature>
<reference evidence="2 4" key="2">
    <citation type="submission" date="2019-09" db="EMBL/GenBank/DDBJ databases">
        <title>A bacterium isolated from glacier soil.</title>
        <authorList>
            <person name="Liu Q."/>
        </authorList>
    </citation>
    <scope>NUCLEOTIDE SEQUENCE [LARGE SCALE GENOMIC DNA]</scope>
    <source>
        <strain evidence="2 4">MDT1-10-3</strain>
    </source>
</reference>
<dbReference type="OrthoDB" id="5379939at2"/>
<evidence type="ECO:0000313" key="5">
    <source>
        <dbReference type="Proteomes" id="UP001570846"/>
    </source>
</evidence>
<dbReference type="Pfam" id="PF03572">
    <property type="entry name" value="Peptidase_S41"/>
    <property type="match status" value="1"/>
</dbReference>
<dbReference type="InterPro" id="IPR005151">
    <property type="entry name" value="Tail-specific_protease"/>
</dbReference>
<evidence type="ECO:0000313" key="4">
    <source>
        <dbReference type="Proteomes" id="UP000323866"/>
    </source>
</evidence>
<accession>A0A5M8QCV6</accession>
<organism evidence="2 4">
    <name type="scientific">Rufibacter glacialis</name>
    <dbReference type="NCBI Taxonomy" id="1259555"/>
    <lineage>
        <taxon>Bacteria</taxon>
        <taxon>Pseudomonadati</taxon>
        <taxon>Bacteroidota</taxon>
        <taxon>Cytophagia</taxon>
        <taxon>Cytophagales</taxon>
        <taxon>Hymenobacteraceae</taxon>
        <taxon>Rufibacter</taxon>
    </lineage>
</organism>
<dbReference type="Proteomes" id="UP001570846">
    <property type="component" value="Unassembled WGS sequence"/>
</dbReference>
<evidence type="ECO:0000313" key="2">
    <source>
        <dbReference type="EMBL" id="KAA6432586.1"/>
    </source>
</evidence>
<gene>
    <name evidence="3" type="ORF">ACD591_08115</name>
    <name evidence="2" type="ORF">FOE74_15995</name>
</gene>
<keyword evidence="5" id="KW-1185">Reference proteome</keyword>
<evidence type="ECO:0000313" key="3">
    <source>
        <dbReference type="EMBL" id="MFA1771253.1"/>
    </source>
</evidence>
<protein>
    <submittedName>
        <fullName evidence="3">S41 family peptidase</fullName>
    </submittedName>
</protein>
<dbReference type="SUPFAM" id="SSF52096">
    <property type="entry name" value="ClpP/crotonase"/>
    <property type="match status" value="1"/>
</dbReference>
<proteinExistence type="predicted"/>
<comment type="caution">
    <text evidence="2">The sequence shown here is derived from an EMBL/GenBank/DDBJ whole genome shotgun (WGS) entry which is preliminary data.</text>
</comment>
<dbReference type="Gene3D" id="3.90.226.10">
    <property type="entry name" value="2-enoyl-CoA Hydratase, Chain A, domain 1"/>
    <property type="match status" value="1"/>
</dbReference>
<reference evidence="3 5" key="3">
    <citation type="submission" date="2024-08" db="EMBL/GenBank/DDBJ databases">
        <authorList>
            <person name="Wei W."/>
        </authorList>
    </citation>
    <scope>NUCLEOTIDE SEQUENCE [LARGE SCALE GENOMIC DNA]</scope>
    <source>
        <strain evidence="3 5">XU2</strain>
    </source>
</reference>
<dbReference type="InterPro" id="IPR029045">
    <property type="entry name" value="ClpP/crotonase-like_dom_sf"/>
</dbReference>
<name>A0A5M8QCV6_9BACT</name>
<dbReference type="Proteomes" id="UP000323866">
    <property type="component" value="Unassembled WGS sequence"/>
</dbReference>
<sequence length="619" mass="70856">MMNRYHSNQRPVFAFWASRKAPWLLVVALLAWGHAFGQNTLDTDKHLNFYHIWGLLKYQHPALATGKVSADSLFLRYLPLVDSAQTQKQANSVYQALLKEVGPSPLAKVDKVRDHPKGTLLVQNLNDHWYTRSKFLNSNNRKQLENIFQRRYTAEPHQYVTIRNNPYGGTLPNEPKYVFPEKENLPYPMRMLALAKMKAAIDYLFPYKYLMDESWETAIAQAIPLFAQCPSRQEYERLLLTLNAKLNDTQGYSFFRQLHHKDKIFKNSYYPPFDYQVVEEKILVTGIIDPALCRRSNIKVGDVLGSLDDIALTEWVKALGAVLSVSNQQALWHRVGEYGDNFLFRSEDAVMKVHLQRGQDTLQTTLRLMDPTDPAKAKLIDGYFKKKQAPGKKRVGLEMVSKDIYRFKAHDTNRYIENASEEREAVIMDSLFRIAVKGKGIIFDMRGEPDNSDFVFLDVFRKFGRGNSYFARYYLMNAGTVGTYKLLTQPEVYYPTTVTPEGYAYDGKVVILVNGATQGVGEWLTMNLQHMFPNSITLGEQTAGADGDLKRLNLPGNYVMEFSGNAIFYPNQRPTQRTGVKVDLTVKPTLKNTLAKKDDQLLKALEIIREEAPKPEAKK</sequence>